<keyword evidence="2" id="KW-1185">Reference proteome</keyword>
<proteinExistence type="predicted"/>
<name>A0A1P8L614_9CAUD</name>
<protein>
    <submittedName>
        <fullName evidence="1">Uncharacterized protein</fullName>
    </submittedName>
</protein>
<organism evidence="1 2">
    <name type="scientific">Pectobacterium phage PP99</name>
    <dbReference type="NCBI Taxonomy" id="1932883"/>
    <lineage>
        <taxon>Viruses</taxon>
        <taxon>Duplodnaviria</taxon>
        <taxon>Heunggongvirae</taxon>
        <taxon>Uroviricota</taxon>
        <taxon>Caudoviricetes</taxon>
        <taxon>Autographivirales</taxon>
        <taxon>Gajwadongvirus</taxon>
        <taxon>Gajwadongvirus PP99</taxon>
    </lineage>
</organism>
<dbReference type="EMBL" id="KY250034">
    <property type="protein sequence ID" value="APW79696.1"/>
    <property type="molecule type" value="Genomic_DNA"/>
</dbReference>
<evidence type="ECO:0000313" key="1">
    <source>
        <dbReference type="EMBL" id="APW79696.1"/>
    </source>
</evidence>
<accession>A0A1P8L614</accession>
<evidence type="ECO:0000313" key="2">
    <source>
        <dbReference type="Proteomes" id="UP000221883"/>
    </source>
</evidence>
<dbReference type="Proteomes" id="UP000221883">
    <property type="component" value="Segment"/>
</dbReference>
<reference evidence="2" key="1">
    <citation type="submission" date="2016-11" db="EMBL/GenBank/DDBJ databases">
        <authorList>
            <person name="Jaros S."/>
            <person name="Januszkiewicz K."/>
            <person name="Wedrychowicz H."/>
        </authorList>
    </citation>
    <scope>NUCLEOTIDE SEQUENCE [LARGE SCALE GENOMIC DNA]</scope>
</reference>
<sequence>MMTHKEYMEQNRIVENTFDLHHTYYSQFVTDGVKRRVLDAVCIDKLAKDFIEGDKHLNKAYSCSKVWDRVMMVTPPEVASLLKEAGELNTLSNQVCIVKAAARQLIEEHLANQ</sequence>
<gene>
    <name evidence="1" type="ORF">PP99_03</name>
</gene>